<sequence length="343" mass="40215">MKGGENEKKIQISRVLKIDEKIRLGSYPTCPGLAKELEVSIRTINRDIDYLRDVYKAPLKFDRDRNGFYYTEPNFFIKSILFTEAELEIIKQYYRFYSEEDEDSYEAKFKKIFQKLLAVVPDKYDKDLPVNNFDGSDFFNPGISYEYDIITEINSAIIKKEVIKAQCWIAENRKYSTLTLEPVHIFYQNHIYYLLALDRNDDRKSGIFSVKKFKKVLGTGTYFELPVNFNIQDHIKNSADVHPADNKMYLFELLFQKDATSFASEATFHPKQTVKALDDNTVQVSFRSTEFQEIQRWVLSLGHLVKVLSPPELVDKMRFEIEQLQTFYQKGNSKRSPLLAKKV</sequence>
<evidence type="ECO:0000259" key="1">
    <source>
        <dbReference type="Pfam" id="PF25583"/>
    </source>
</evidence>
<dbReference type="InterPro" id="IPR057727">
    <property type="entry name" value="WCX_dom"/>
</dbReference>
<protein>
    <recommendedName>
        <fullName evidence="1">WCX domain-containing protein</fullName>
    </recommendedName>
</protein>
<dbReference type="InterPro" id="IPR051534">
    <property type="entry name" value="CBASS_pafABC_assoc_protein"/>
</dbReference>
<dbReference type="PANTHER" id="PTHR34580:SF9">
    <property type="entry name" value="SLL5097 PROTEIN"/>
    <property type="match status" value="1"/>
</dbReference>
<dbReference type="eggNOG" id="COG2378">
    <property type="taxonomic scope" value="Bacteria"/>
</dbReference>
<organism evidence="2 3">
    <name type="scientific">Treponema primitia (strain ATCC BAA-887 / DSM 12427 / ZAS-2)</name>
    <dbReference type="NCBI Taxonomy" id="545694"/>
    <lineage>
        <taxon>Bacteria</taxon>
        <taxon>Pseudomonadati</taxon>
        <taxon>Spirochaetota</taxon>
        <taxon>Spirochaetia</taxon>
        <taxon>Spirochaetales</taxon>
        <taxon>Treponemataceae</taxon>
        <taxon>Treponema</taxon>
    </lineage>
</organism>
<dbReference type="InterPro" id="IPR036388">
    <property type="entry name" value="WH-like_DNA-bd_sf"/>
</dbReference>
<dbReference type="Proteomes" id="UP000009223">
    <property type="component" value="Chromosome"/>
</dbReference>
<reference evidence="2 3" key="2">
    <citation type="journal article" date="2011" name="ISME J.">
        <title>RNA-seq reveals cooperative metabolic interactions between two termite-gut spirochete species in co-culture.</title>
        <authorList>
            <person name="Rosenthal A.Z."/>
            <person name="Matson E.G."/>
            <person name="Eldar A."/>
            <person name="Leadbetter J.R."/>
        </authorList>
    </citation>
    <scope>NUCLEOTIDE SEQUENCE [LARGE SCALE GENOMIC DNA]</scope>
    <source>
        <strain evidence="3">ATCC BAA-887 / DSM 12427 / ZAS-2</strain>
    </source>
</reference>
<dbReference type="Gene3D" id="1.10.10.10">
    <property type="entry name" value="Winged helix-like DNA-binding domain superfamily/Winged helix DNA-binding domain"/>
    <property type="match status" value="1"/>
</dbReference>
<dbReference type="EMBL" id="CP001843">
    <property type="protein sequence ID" value="AEF84315.1"/>
    <property type="molecule type" value="Genomic_DNA"/>
</dbReference>
<dbReference type="HOGENOM" id="CLU_041141_4_1_12"/>
<accession>F5YKM3</accession>
<gene>
    <name evidence="2" type="ordered locus">TREPR_0621</name>
</gene>
<evidence type="ECO:0000313" key="3">
    <source>
        <dbReference type="Proteomes" id="UP000009223"/>
    </source>
</evidence>
<dbReference type="PANTHER" id="PTHR34580">
    <property type="match status" value="1"/>
</dbReference>
<dbReference type="KEGG" id="tpi:TREPR_0621"/>
<dbReference type="AlphaFoldDB" id="F5YKM3"/>
<dbReference type="Pfam" id="PF25583">
    <property type="entry name" value="WCX"/>
    <property type="match status" value="1"/>
</dbReference>
<evidence type="ECO:0000313" key="2">
    <source>
        <dbReference type="EMBL" id="AEF84315.1"/>
    </source>
</evidence>
<proteinExistence type="predicted"/>
<reference evidence="3" key="1">
    <citation type="submission" date="2009-12" db="EMBL/GenBank/DDBJ databases">
        <title>Complete sequence of Treponema primitia strain ZAS-2.</title>
        <authorList>
            <person name="Tetu S.G."/>
            <person name="Matson E."/>
            <person name="Ren Q."/>
            <person name="Seshadri R."/>
            <person name="Elbourne L."/>
            <person name="Hassan K.A."/>
            <person name="Durkin A."/>
            <person name="Radune D."/>
            <person name="Mohamoud Y."/>
            <person name="Shay R."/>
            <person name="Jin S."/>
            <person name="Zhang X."/>
            <person name="Lucey K."/>
            <person name="Ballor N.R."/>
            <person name="Ottesen E."/>
            <person name="Rosenthal R."/>
            <person name="Allen A."/>
            <person name="Leadbetter J.R."/>
            <person name="Paulsen I.T."/>
        </authorList>
    </citation>
    <scope>NUCLEOTIDE SEQUENCE [LARGE SCALE GENOMIC DNA]</scope>
    <source>
        <strain evidence="3">ATCC BAA-887 / DSM 12427 / ZAS-2</strain>
    </source>
</reference>
<dbReference type="STRING" id="545694.TREPR_0621"/>
<dbReference type="RefSeq" id="WP_015709405.1">
    <property type="nucleotide sequence ID" value="NC_015578.1"/>
</dbReference>
<feature type="domain" description="WCX" evidence="1">
    <location>
        <begin position="252"/>
        <end position="324"/>
    </location>
</feature>
<keyword evidence="3" id="KW-1185">Reference proteome</keyword>
<name>F5YKM3_TREPZ</name>